<comment type="caution">
    <text evidence="1">The sequence shown here is derived from an EMBL/GenBank/DDBJ whole genome shotgun (WGS) entry which is preliminary data.</text>
</comment>
<gene>
    <name evidence="1" type="ORF">SCAR479_08492</name>
</gene>
<dbReference type="EMBL" id="JARVKM010000038">
    <property type="protein sequence ID" value="KAK9774937.1"/>
    <property type="molecule type" value="Genomic_DNA"/>
</dbReference>
<proteinExistence type="predicted"/>
<name>A0ABR2XMQ1_9PEZI</name>
<dbReference type="CDD" id="cd02208">
    <property type="entry name" value="cupin_RmlC-like"/>
    <property type="match status" value="1"/>
</dbReference>
<reference evidence="1 2" key="1">
    <citation type="submission" date="2024-02" db="EMBL/GenBank/DDBJ databases">
        <title>First draft genome assembly of two strains of Seiridium cardinale.</title>
        <authorList>
            <person name="Emiliani G."/>
            <person name="Scali E."/>
        </authorList>
    </citation>
    <scope>NUCLEOTIDE SEQUENCE [LARGE SCALE GENOMIC DNA]</scope>
    <source>
        <strain evidence="1 2">BM-138-000479</strain>
    </source>
</reference>
<dbReference type="Gene3D" id="2.60.120.10">
    <property type="entry name" value="Jelly Rolls"/>
    <property type="match status" value="1"/>
</dbReference>
<evidence type="ECO:0000313" key="1">
    <source>
        <dbReference type="EMBL" id="KAK9774937.1"/>
    </source>
</evidence>
<dbReference type="InterPro" id="IPR011051">
    <property type="entry name" value="RmlC_Cupin_sf"/>
</dbReference>
<sequence length="188" mass="20930">MPLTDLDSDIHPLCQILPSEKTVSGPFVLFNGSFEIEFLQPDPQRNASTLFKATYKHGHVLNQKGKSHPQSPPLHIHFTQTESFTVLSGCVGTTATPGNGAIGPAKDQLHTRETTARQPHDIEPWTPHTFWPVSDTDEDTVLLLWATPEGPFPPMMDRAFFATLLRYLSDVSDNKVAMDIPQVMLNQQ</sequence>
<dbReference type="InterPro" id="IPR014710">
    <property type="entry name" value="RmlC-like_jellyroll"/>
</dbReference>
<accession>A0ABR2XMQ1</accession>
<keyword evidence="2" id="KW-1185">Reference proteome</keyword>
<dbReference type="Proteomes" id="UP001465668">
    <property type="component" value="Unassembled WGS sequence"/>
</dbReference>
<evidence type="ECO:0000313" key="2">
    <source>
        <dbReference type="Proteomes" id="UP001465668"/>
    </source>
</evidence>
<dbReference type="SUPFAM" id="SSF51182">
    <property type="entry name" value="RmlC-like cupins"/>
    <property type="match status" value="1"/>
</dbReference>
<protein>
    <submittedName>
        <fullName evidence="1">Cupin type-1 domain-containing protein</fullName>
    </submittedName>
</protein>
<organism evidence="1 2">
    <name type="scientific">Seiridium cardinale</name>
    <dbReference type="NCBI Taxonomy" id="138064"/>
    <lineage>
        <taxon>Eukaryota</taxon>
        <taxon>Fungi</taxon>
        <taxon>Dikarya</taxon>
        <taxon>Ascomycota</taxon>
        <taxon>Pezizomycotina</taxon>
        <taxon>Sordariomycetes</taxon>
        <taxon>Xylariomycetidae</taxon>
        <taxon>Amphisphaeriales</taxon>
        <taxon>Sporocadaceae</taxon>
        <taxon>Seiridium</taxon>
    </lineage>
</organism>